<comment type="caution">
    <text evidence="1">The sequence shown here is derived from an EMBL/GenBank/DDBJ whole genome shotgun (WGS) entry which is preliminary data.</text>
</comment>
<dbReference type="RefSeq" id="WP_156641472.1">
    <property type="nucleotide sequence ID" value="NZ_WOXT01000002.1"/>
</dbReference>
<dbReference type="Gene3D" id="3.30.530.20">
    <property type="match status" value="1"/>
</dbReference>
<dbReference type="InterPro" id="IPR019587">
    <property type="entry name" value="Polyketide_cyclase/dehydratase"/>
</dbReference>
<accession>A0A7C9HYJ4</accession>
<gene>
    <name evidence="1" type="ORF">GN331_08005</name>
</gene>
<dbReference type="InterPro" id="IPR023393">
    <property type="entry name" value="START-like_dom_sf"/>
</dbReference>
<reference evidence="1 2" key="1">
    <citation type="submission" date="2019-12" db="EMBL/GenBank/DDBJ databases">
        <authorList>
            <person name="Xu J."/>
        </authorList>
    </citation>
    <scope>NUCLEOTIDE SEQUENCE [LARGE SCALE GENOMIC DNA]</scope>
    <source>
        <strain evidence="1 2">HX-5-24</strain>
    </source>
</reference>
<dbReference type="Proteomes" id="UP000479692">
    <property type="component" value="Unassembled WGS sequence"/>
</dbReference>
<sequence length="133" mass="14748">MASIRREVLVEARPQHAWAAARDVGNIHTRLVPGFVTDCRLEGDVRIVTFGNGLVVREPILDINDDDRRVAWAAEGGQFKHYNASVQVFDEGAERTRIVWIADLLPNELAPTVGDMIEQGLAVMKQTLERSAG</sequence>
<dbReference type="CDD" id="cd07821">
    <property type="entry name" value="PYR_PYL_RCAR_like"/>
    <property type="match status" value="1"/>
</dbReference>
<proteinExistence type="predicted"/>
<protein>
    <submittedName>
        <fullName evidence="1">SRPBCC family protein</fullName>
    </submittedName>
</protein>
<dbReference type="EMBL" id="WOXT01000002">
    <property type="protein sequence ID" value="MUV14154.1"/>
    <property type="molecule type" value="Genomic_DNA"/>
</dbReference>
<keyword evidence="2" id="KW-1185">Reference proteome</keyword>
<dbReference type="Pfam" id="PF10604">
    <property type="entry name" value="Polyketide_cyc2"/>
    <property type="match status" value="1"/>
</dbReference>
<evidence type="ECO:0000313" key="1">
    <source>
        <dbReference type="EMBL" id="MUV14154.1"/>
    </source>
</evidence>
<dbReference type="AlphaFoldDB" id="A0A7C9HYJ4"/>
<organism evidence="1 2">
    <name type="scientific">Noviluteimonas gilva</name>
    <dbReference type="NCBI Taxonomy" id="2682097"/>
    <lineage>
        <taxon>Bacteria</taxon>
        <taxon>Pseudomonadati</taxon>
        <taxon>Pseudomonadota</taxon>
        <taxon>Gammaproteobacteria</taxon>
        <taxon>Lysobacterales</taxon>
        <taxon>Lysobacteraceae</taxon>
        <taxon>Noviluteimonas</taxon>
    </lineage>
</organism>
<name>A0A7C9HYJ4_9GAMM</name>
<evidence type="ECO:0000313" key="2">
    <source>
        <dbReference type="Proteomes" id="UP000479692"/>
    </source>
</evidence>
<dbReference type="SUPFAM" id="SSF55961">
    <property type="entry name" value="Bet v1-like"/>
    <property type="match status" value="1"/>
</dbReference>